<organism evidence="1">
    <name type="scientific">Burkholderia pseudomallei 1710a</name>
    <dbReference type="NCBI Taxonomy" id="320371"/>
    <lineage>
        <taxon>Bacteria</taxon>
        <taxon>Pseudomonadati</taxon>
        <taxon>Pseudomonadota</taxon>
        <taxon>Betaproteobacteria</taxon>
        <taxon>Burkholderiales</taxon>
        <taxon>Burkholderiaceae</taxon>
        <taxon>Burkholderia</taxon>
        <taxon>pseudomallei group</taxon>
    </lineage>
</organism>
<evidence type="ECO:0000313" key="1">
    <source>
        <dbReference type="EMBL" id="EET07264.1"/>
    </source>
</evidence>
<reference evidence="1" key="1">
    <citation type="submission" date="2009-05" db="EMBL/GenBank/DDBJ databases">
        <authorList>
            <person name="Harkins D.M."/>
            <person name="DeShazer D."/>
            <person name="Woods D.E."/>
            <person name="Brinkac L.M."/>
            <person name="Brown K.A."/>
            <person name="Hung G.C."/>
            <person name="Tuanyok A."/>
            <person name="Zhang B."/>
            <person name="Nierman W.C."/>
        </authorList>
    </citation>
    <scope>NUCLEOTIDE SEQUENCE [LARGE SCALE GENOMIC DNA]</scope>
    <source>
        <strain evidence="1">1710a</strain>
    </source>
</reference>
<accession>A0A0E1W4C3</accession>
<dbReference type="HOGENOM" id="CLU_3267009_0_0_4"/>
<sequence>MTFRRSPNPSPLLSIDARHIDCDDSANAPLQIFFAVRATAR</sequence>
<name>A0A0E1W4C3_BURPE</name>
<dbReference type="AlphaFoldDB" id="A0A0E1W4C3"/>
<dbReference type="Proteomes" id="UP000001812">
    <property type="component" value="Chromosome I"/>
</dbReference>
<protein>
    <submittedName>
        <fullName evidence="1">Uncharacterized protein</fullName>
    </submittedName>
</protein>
<gene>
    <name evidence="1" type="ORF">BURPS1710A_2318</name>
</gene>
<dbReference type="EMBL" id="CM000832">
    <property type="protein sequence ID" value="EET07264.1"/>
    <property type="molecule type" value="Genomic_DNA"/>
</dbReference>
<proteinExistence type="predicted"/>